<dbReference type="OrthoDB" id="275876at2759"/>
<feature type="region of interest" description="Disordered" evidence="8">
    <location>
        <begin position="186"/>
        <end position="215"/>
    </location>
</feature>
<evidence type="ECO:0000256" key="8">
    <source>
        <dbReference type="SAM" id="MobiDB-lite"/>
    </source>
</evidence>
<reference evidence="9" key="1">
    <citation type="submission" date="2022-12" db="EMBL/GenBank/DDBJ databases">
        <title>Genome assemblies of Blomia tropicalis.</title>
        <authorList>
            <person name="Cui Y."/>
        </authorList>
    </citation>
    <scope>NUCLEOTIDE SEQUENCE</scope>
    <source>
        <tissue evidence="9">Adult mites</tissue>
    </source>
</reference>
<comment type="caution">
    <text evidence="9">The sequence shown here is derived from an EMBL/GenBank/DDBJ whole genome shotgun (WGS) entry which is preliminary data.</text>
</comment>
<dbReference type="GO" id="GO:1990904">
    <property type="term" value="C:ribonucleoprotein complex"/>
    <property type="evidence" value="ECO:0007669"/>
    <property type="project" value="UniProtKB-KW"/>
</dbReference>
<evidence type="ECO:0000256" key="7">
    <source>
        <dbReference type="ARBA" id="ARBA00082711"/>
    </source>
</evidence>
<evidence type="ECO:0000256" key="2">
    <source>
        <dbReference type="ARBA" id="ARBA00010528"/>
    </source>
</evidence>
<keyword evidence="10" id="KW-1185">Reference proteome</keyword>
<comment type="subcellular location">
    <subcellularLocation>
        <location evidence="1">Mitochondrion</location>
    </subcellularLocation>
</comment>
<sequence length="372" mass="42856">MLSETLLKCIYGNILVTCAFNSITTKVLDDKSLRHLTNMLMFRSISSKVFANGSLFSQKCILSTNPFLIRNFSITQTKWDISIISKTADDDQLKSVTFTSQSDVLEPHHYNIEPLELTNVNTSLTPIREVWVENMSTPHSIKLGIIQLNPQIFSVFPRPDMIQENHKWQTLYKHVDYQCMPTRSELRGSNKKPWPQKGTGRARHSSRRAPQWVHGGWANGPRGPRTYFYMLPWQKRVAGLIATLSCKFSQNDIHVVDTFETFPLDGTSDHLEELCETRGWGPSVLFVDRVDLELSPKCTNAEHFYNASTKLNPINIIPMYGLNVFSILKHETLVFTVDALKDIERKLVFQLNRVDLKNVIFKYKPRGFIKRY</sequence>
<evidence type="ECO:0000256" key="1">
    <source>
        <dbReference type="ARBA" id="ARBA00004173"/>
    </source>
</evidence>
<dbReference type="InterPro" id="IPR013005">
    <property type="entry name" value="Ribosomal_uL4-like"/>
</dbReference>
<gene>
    <name evidence="9" type="ORF">RDWZM_007623</name>
</gene>
<keyword evidence="3" id="KW-0689">Ribosomal protein</keyword>
<evidence type="ECO:0000256" key="3">
    <source>
        <dbReference type="ARBA" id="ARBA00022980"/>
    </source>
</evidence>
<evidence type="ECO:0000256" key="6">
    <source>
        <dbReference type="ARBA" id="ARBA00040565"/>
    </source>
</evidence>
<dbReference type="PANTHER" id="PTHR10746:SF6">
    <property type="entry name" value="LARGE RIBOSOMAL SUBUNIT PROTEIN UL4M"/>
    <property type="match status" value="1"/>
</dbReference>
<dbReference type="GO" id="GO:0006412">
    <property type="term" value="P:translation"/>
    <property type="evidence" value="ECO:0007669"/>
    <property type="project" value="InterPro"/>
</dbReference>
<keyword evidence="4" id="KW-0496">Mitochondrion</keyword>
<dbReference type="InterPro" id="IPR023574">
    <property type="entry name" value="Ribosomal_uL4_dom_sf"/>
</dbReference>
<dbReference type="SUPFAM" id="SSF52166">
    <property type="entry name" value="Ribosomal protein L4"/>
    <property type="match status" value="1"/>
</dbReference>
<dbReference type="EMBL" id="JAPWDV010000003">
    <property type="protein sequence ID" value="KAJ6216466.1"/>
    <property type="molecule type" value="Genomic_DNA"/>
</dbReference>
<organism evidence="9 10">
    <name type="scientific">Blomia tropicalis</name>
    <name type="common">Mite</name>
    <dbReference type="NCBI Taxonomy" id="40697"/>
    <lineage>
        <taxon>Eukaryota</taxon>
        <taxon>Metazoa</taxon>
        <taxon>Ecdysozoa</taxon>
        <taxon>Arthropoda</taxon>
        <taxon>Chelicerata</taxon>
        <taxon>Arachnida</taxon>
        <taxon>Acari</taxon>
        <taxon>Acariformes</taxon>
        <taxon>Sarcoptiformes</taxon>
        <taxon>Astigmata</taxon>
        <taxon>Glycyphagoidea</taxon>
        <taxon>Echimyopodidae</taxon>
        <taxon>Blomia</taxon>
    </lineage>
</organism>
<evidence type="ECO:0000313" key="10">
    <source>
        <dbReference type="Proteomes" id="UP001142055"/>
    </source>
</evidence>
<dbReference type="Pfam" id="PF00573">
    <property type="entry name" value="Ribosomal_L4"/>
    <property type="match status" value="1"/>
</dbReference>
<name>A0A9Q0M039_BLOTA</name>
<evidence type="ECO:0000256" key="5">
    <source>
        <dbReference type="ARBA" id="ARBA00023274"/>
    </source>
</evidence>
<comment type="similarity">
    <text evidence="2">Belongs to the universal ribosomal protein uL4 family.</text>
</comment>
<evidence type="ECO:0000313" key="9">
    <source>
        <dbReference type="EMBL" id="KAJ6216466.1"/>
    </source>
</evidence>
<dbReference type="InterPro" id="IPR002136">
    <property type="entry name" value="Ribosomal_uL4"/>
</dbReference>
<dbReference type="GO" id="GO:0005743">
    <property type="term" value="C:mitochondrial inner membrane"/>
    <property type="evidence" value="ECO:0007669"/>
    <property type="project" value="UniProtKB-ARBA"/>
</dbReference>
<dbReference type="AlphaFoldDB" id="A0A9Q0M039"/>
<dbReference type="GO" id="GO:0003735">
    <property type="term" value="F:structural constituent of ribosome"/>
    <property type="evidence" value="ECO:0007669"/>
    <property type="project" value="InterPro"/>
</dbReference>
<dbReference type="FunFam" id="3.40.1370.10:FF:000005">
    <property type="entry name" value="39S ribosomal protein L4, mitochondrial"/>
    <property type="match status" value="1"/>
</dbReference>
<protein>
    <recommendedName>
        <fullName evidence="6">Large ribosomal subunit protein uL4m</fullName>
    </recommendedName>
    <alternativeName>
        <fullName evidence="7">39S ribosomal protein L4, mitochondrial</fullName>
    </alternativeName>
</protein>
<dbReference type="Gene3D" id="3.40.1370.10">
    <property type="match status" value="1"/>
</dbReference>
<evidence type="ECO:0000256" key="4">
    <source>
        <dbReference type="ARBA" id="ARBA00023128"/>
    </source>
</evidence>
<accession>A0A9Q0M039</accession>
<keyword evidence="5" id="KW-0687">Ribonucleoprotein</keyword>
<dbReference type="OMA" id="CAFNSIT"/>
<dbReference type="PANTHER" id="PTHR10746">
    <property type="entry name" value="50S RIBOSOMAL PROTEIN L4"/>
    <property type="match status" value="1"/>
</dbReference>
<dbReference type="Proteomes" id="UP001142055">
    <property type="component" value="Chromosome 3"/>
</dbReference>
<proteinExistence type="inferred from homology"/>
<dbReference type="GO" id="GO:0005840">
    <property type="term" value="C:ribosome"/>
    <property type="evidence" value="ECO:0007669"/>
    <property type="project" value="UniProtKB-KW"/>
</dbReference>